<dbReference type="SUPFAM" id="SSF56784">
    <property type="entry name" value="HAD-like"/>
    <property type="match status" value="1"/>
</dbReference>
<proteinExistence type="predicted"/>
<name>A0A6A6B5I7_9PEZI</name>
<feature type="compositionally biased region" description="Low complexity" evidence="1">
    <location>
        <begin position="41"/>
        <end position="53"/>
    </location>
</feature>
<evidence type="ECO:0000313" key="2">
    <source>
        <dbReference type="EMBL" id="KAF2138504.1"/>
    </source>
</evidence>
<dbReference type="InterPro" id="IPR036412">
    <property type="entry name" value="HAD-like_sf"/>
</dbReference>
<dbReference type="OrthoDB" id="426235at2759"/>
<dbReference type="SFLD" id="SFLDS00003">
    <property type="entry name" value="Haloacid_Dehalogenase"/>
    <property type="match status" value="1"/>
</dbReference>
<dbReference type="RefSeq" id="XP_033394217.1">
    <property type="nucleotide sequence ID" value="XM_033541034.1"/>
</dbReference>
<dbReference type="EMBL" id="ML995496">
    <property type="protein sequence ID" value="KAF2138504.1"/>
    <property type="molecule type" value="Genomic_DNA"/>
</dbReference>
<protein>
    <recommendedName>
        <fullName evidence="4">HAD superfamily hydrolase</fullName>
    </recommendedName>
</protein>
<feature type="region of interest" description="Disordered" evidence="1">
    <location>
        <begin position="38"/>
        <end position="65"/>
    </location>
</feature>
<dbReference type="SFLD" id="SFLDG01129">
    <property type="entry name" value="C1.5:_HAD__Beta-PGM__Phosphata"/>
    <property type="match status" value="1"/>
</dbReference>
<dbReference type="Pfam" id="PF00702">
    <property type="entry name" value="Hydrolase"/>
    <property type="match status" value="1"/>
</dbReference>
<evidence type="ECO:0000313" key="3">
    <source>
        <dbReference type="Proteomes" id="UP000799438"/>
    </source>
</evidence>
<organism evidence="2 3">
    <name type="scientific">Aplosporella prunicola CBS 121167</name>
    <dbReference type="NCBI Taxonomy" id="1176127"/>
    <lineage>
        <taxon>Eukaryota</taxon>
        <taxon>Fungi</taxon>
        <taxon>Dikarya</taxon>
        <taxon>Ascomycota</taxon>
        <taxon>Pezizomycotina</taxon>
        <taxon>Dothideomycetes</taxon>
        <taxon>Dothideomycetes incertae sedis</taxon>
        <taxon>Botryosphaeriales</taxon>
        <taxon>Aplosporellaceae</taxon>
        <taxon>Aplosporella</taxon>
    </lineage>
</organism>
<accession>A0A6A6B5I7</accession>
<keyword evidence="3" id="KW-1185">Reference proteome</keyword>
<dbReference type="PANTHER" id="PTHR43885">
    <property type="entry name" value="HALOACID DEHALOGENASE-LIKE HYDROLASE"/>
    <property type="match status" value="1"/>
</dbReference>
<reference evidence="2" key="1">
    <citation type="journal article" date="2020" name="Stud. Mycol.">
        <title>101 Dothideomycetes genomes: a test case for predicting lifestyles and emergence of pathogens.</title>
        <authorList>
            <person name="Haridas S."/>
            <person name="Albert R."/>
            <person name="Binder M."/>
            <person name="Bloem J."/>
            <person name="Labutti K."/>
            <person name="Salamov A."/>
            <person name="Andreopoulos B."/>
            <person name="Baker S."/>
            <person name="Barry K."/>
            <person name="Bills G."/>
            <person name="Bluhm B."/>
            <person name="Cannon C."/>
            <person name="Castanera R."/>
            <person name="Culley D."/>
            <person name="Daum C."/>
            <person name="Ezra D."/>
            <person name="Gonzalez J."/>
            <person name="Henrissat B."/>
            <person name="Kuo A."/>
            <person name="Liang C."/>
            <person name="Lipzen A."/>
            <person name="Lutzoni F."/>
            <person name="Magnuson J."/>
            <person name="Mondo S."/>
            <person name="Nolan M."/>
            <person name="Ohm R."/>
            <person name="Pangilinan J."/>
            <person name="Park H.-J."/>
            <person name="Ramirez L."/>
            <person name="Alfaro M."/>
            <person name="Sun H."/>
            <person name="Tritt A."/>
            <person name="Yoshinaga Y."/>
            <person name="Zwiers L.-H."/>
            <person name="Turgeon B."/>
            <person name="Goodwin S."/>
            <person name="Spatafora J."/>
            <person name="Crous P."/>
            <person name="Grigoriev I."/>
        </authorList>
    </citation>
    <scope>NUCLEOTIDE SEQUENCE</scope>
    <source>
        <strain evidence="2">CBS 121167</strain>
    </source>
</reference>
<dbReference type="Gene3D" id="1.10.260.80">
    <property type="match status" value="1"/>
</dbReference>
<gene>
    <name evidence="2" type="ORF">K452DRAFT_290644</name>
</gene>
<dbReference type="Proteomes" id="UP000799438">
    <property type="component" value="Unassembled WGS sequence"/>
</dbReference>
<sequence>MPALVPSTFSLPLRTQARLVLHYSQLVTRFRFSTTIMTPLQSSSSSSPPSTSQRPRRFAPLDPESVAGKEWPRLRGVVFDVDGTLCEPQNYMFAEMRTALSIPPKADILTHIAKLPPSNRADAENTVRAIEARAMASQKPSPGLAALMQYLTTRAVPKAICTRNHAAPVAHLLSTFLPPSERFAPIMTRDDFVGPQKPDPAGILHAAEVWGLRGEEGGASGLIMVGDGLDDMTAGFRAGAATVLLVNEFNAHLAGHQHTDLVVRRLDELVEVLERGFVGQVARDDESPDTKAQAEEALERV</sequence>
<dbReference type="AlphaFoldDB" id="A0A6A6B5I7"/>
<evidence type="ECO:0000256" key="1">
    <source>
        <dbReference type="SAM" id="MobiDB-lite"/>
    </source>
</evidence>
<dbReference type="Gene3D" id="3.40.50.1000">
    <property type="entry name" value="HAD superfamily/HAD-like"/>
    <property type="match status" value="1"/>
</dbReference>
<dbReference type="PANTHER" id="PTHR43885:SF1">
    <property type="entry name" value="SUPERFAMILY HYDROLASE, PUTATIVE (AFU_ORTHOLOGUE AFUA_4G13290)-RELATED"/>
    <property type="match status" value="1"/>
</dbReference>
<dbReference type="InterPro" id="IPR023214">
    <property type="entry name" value="HAD_sf"/>
</dbReference>
<evidence type="ECO:0008006" key="4">
    <source>
        <dbReference type="Google" id="ProtNLM"/>
    </source>
</evidence>
<dbReference type="GeneID" id="54298530"/>